<dbReference type="EMBL" id="KQ085902">
    <property type="protein sequence ID" value="KLO17662.1"/>
    <property type="molecule type" value="Genomic_DNA"/>
</dbReference>
<proteinExistence type="predicted"/>
<name>A0A0H2S1C9_9AGAM</name>
<evidence type="ECO:0000313" key="2">
    <source>
        <dbReference type="Proteomes" id="UP000053477"/>
    </source>
</evidence>
<dbReference type="PANTHER" id="PTHR35309">
    <property type="match status" value="1"/>
</dbReference>
<evidence type="ECO:0000313" key="1">
    <source>
        <dbReference type="EMBL" id="KLO17662.1"/>
    </source>
</evidence>
<dbReference type="AlphaFoldDB" id="A0A0H2S1C9"/>
<dbReference type="InParanoid" id="A0A0H2S1C9"/>
<accession>A0A0H2S1C9</accession>
<protein>
    <submittedName>
        <fullName evidence="1">Uncharacterized protein</fullName>
    </submittedName>
</protein>
<keyword evidence="2" id="KW-1185">Reference proteome</keyword>
<gene>
    <name evidence="1" type="ORF">SCHPADRAFT_155174</name>
</gene>
<dbReference type="InterPro" id="IPR025893">
    <property type="entry name" value="Tocopherol_cyclase"/>
</dbReference>
<dbReference type="OrthoDB" id="5421239at2759"/>
<reference evidence="1 2" key="1">
    <citation type="submission" date="2015-04" db="EMBL/GenBank/DDBJ databases">
        <title>Complete genome sequence of Schizopora paradoxa KUC8140, a cosmopolitan wood degrader in East Asia.</title>
        <authorList>
            <consortium name="DOE Joint Genome Institute"/>
            <person name="Min B."/>
            <person name="Park H."/>
            <person name="Jang Y."/>
            <person name="Kim J.-J."/>
            <person name="Kim K.H."/>
            <person name="Pangilinan J."/>
            <person name="Lipzen A."/>
            <person name="Riley R."/>
            <person name="Grigoriev I.V."/>
            <person name="Spatafora J.W."/>
            <person name="Choi I.-G."/>
        </authorList>
    </citation>
    <scope>NUCLEOTIDE SEQUENCE [LARGE SCALE GENOMIC DNA]</scope>
    <source>
        <strain evidence="1 2">KUC8140</strain>
    </source>
</reference>
<dbReference type="PANTHER" id="PTHR35309:SF4">
    <property type="entry name" value="TOCOPHEROL CYCLASE"/>
    <property type="match status" value="1"/>
</dbReference>
<dbReference type="Proteomes" id="UP000053477">
    <property type="component" value="Unassembled WGS sequence"/>
</dbReference>
<organism evidence="1 2">
    <name type="scientific">Schizopora paradoxa</name>
    <dbReference type="NCBI Taxonomy" id="27342"/>
    <lineage>
        <taxon>Eukaryota</taxon>
        <taxon>Fungi</taxon>
        <taxon>Dikarya</taxon>
        <taxon>Basidiomycota</taxon>
        <taxon>Agaricomycotina</taxon>
        <taxon>Agaricomycetes</taxon>
        <taxon>Hymenochaetales</taxon>
        <taxon>Schizoporaceae</taxon>
        <taxon>Schizopora</taxon>
    </lineage>
</organism>
<sequence length="446" mass="50489">MPATDTSRDETLAGGSFRGLRKSVYDLIKFSVATCLPIFISSWILPLDDHFAFHEDSSFEGYYTRIQSSKDDSSLVFIFSSVPNAGTNGNGEDRYPQKIAFTNIQAPNTKHDGFRAFRVQADNFGLFAVDRESQYYWLCLPDPDDEDCELHISARLTHRTPLQPSNPLYVPHNSVIRLGSIIPLHWHIFSTHSLASYLITRVRRIYREDGSYRRDENTVAEGSGFAHVEKNWGDGFPEGWTWGQGFSPTPSSHASASYDRPTSTLAFAGGTTGFPFLKSYLVIYRSPSKNILWDFAAPWTSFIAAGNTSLFGPFVRERFNHDGRKGMRLEVSTLTRRLVIHADGSKPASTDKWLPLDCPLSKGHGNITARETFSAGLLVSAYERPWWLVSEPWAWKLVDHQMFKNAAWELGGNYRSRATIASDNRLWRSISYNWGRESNGSHYKQD</sequence>
<dbReference type="GO" id="GO:0009976">
    <property type="term" value="F:tocopherol cyclase activity"/>
    <property type="evidence" value="ECO:0007669"/>
    <property type="project" value="InterPro"/>
</dbReference>